<evidence type="ECO:0000313" key="9">
    <source>
        <dbReference type="EMBL" id="CAD9475690.1"/>
    </source>
</evidence>
<feature type="chain" id="PRO_5030554959" description="EamA domain-containing protein" evidence="8">
    <location>
        <begin position="24"/>
        <end position="231"/>
    </location>
</feature>
<evidence type="ECO:0000256" key="2">
    <source>
        <dbReference type="ARBA" id="ARBA00022448"/>
    </source>
</evidence>
<protein>
    <recommendedName>
        <fullName evidence="10">EamA domain-containing protein</fullName>
    </recommendedName>
</protein>
<gene>
    <name evidence="9" type="ORF">HTAM1171_LOCUS2408</name>
</gene>
<organism evidence="9">
    <name type="scientific">Helicotheca tamesis</name>
    <dbReference type="NCBI Taxonomy" id="374047"/>
    <lineage>
        <taxon>Eukaryota</taxon>
        <taxon>Sar</taxon>
        <taxon>Stramenopiles</taxon>
        <taxon>Ochrophyta</taxon>
        <taxon>Bacillariophyta</taxon>
        <taxon>Mediophyceae</taxon>
        <taxon>Lithodesmiophycidae</taxon>
        <taxon>Lithodesmiales</taxon>
        <taxon>Lithodesmiaceae</taxon>
        <taxon>Helicotheca</taxon>
    </lineage>
</organism>
<comment type="subcellular location">
    <subcellularLocation>
        <location evidence="1">Cell membrane</location>
        <topology evidence="1">Multi-pass membrane protein</topology>
    </subcellularLocation>
</comment>
<keyword evidence="2" id="KW-0813">Transport</keyword>
<evidence type="ECO:0000256" key="5">
    <source>
        <dbReference type="ARBA" id="ARBA00022989"/>
    </source>
</evidence>
<dbReference type="InterPro" id="IPR037185">
    <property type="entry name" value="EmrE-like"/>
</dbReference>
<dbReference type="Pfam" id="PF00893">
    <property type="entry name" value="Multi_Drug_Res"/>
    <property type="match status" value="1"/>
</dbReference>
<dbReference type="Gene3D" id="1.10.3730.20">
    <property type="match status" value="1"/>
</dbReference>
<keyword evidence="3" id="KW-1003">Cell membrane</keyword>
<keyword evidence="6 7" id="KW-0472">Membrane</keyword>
<feature type="transmembrane region" description="Helical" evidence="7">
    <location>
        <begin position="208"/>
        <end position="226"/>
    </location>
</feature>
<evidence type="ECO:0000256" key="3">
    <source>
        <dbReference type="ARBA" id="ARBA00022475"/>
    </source>
</evidence>
<accession>A0A7S2GYZ3</accession>
<keyword evidence="4 7" id="KW-0812">Transmembrane</keyword>
<keyword evidence="8" id="KW-0732">Signal</keyword>
<name>A0A7S2GYZ3_9STRA</name>
<feature type="transmembrane region" description="Helical" evidence="7">
    <location>
        <begin position="156"/>
        <end position="175"/>
    </location>
</feature>
<evidence type="ECO:0000256" key="4">
    <source>
        <dbReference type="ARBA" id="ARBA00022692"/>
    </source>
</evidence>
<dbReference type="PANTHER" id="PTHR30561">
    <property type="entry name" value="SMR FAMILY PROTON-DEPENDENT DRUG EFFLUX TRANSPORTER SUGE"/>
    <property type="match status" value="1"/>
</dbReference>
<evidence type="ECO:0008006" key="10">
    <source>
        <dbReference type="Google" id="ProtNLM"/>
    </source>
</evidence>
<reference evidence="9" key="1">
    <citation type="submission" date="2021-01" db="EMBL/GenBank/DDBJ databases">
        <authorList>
            <person name="Corre E."/>
            <person name="Pelletier E."/>
            <person name="Niang G."/>
            <person name="Scheremetjew M."/>
            <person name="Finn R."/>
            <person name="Kale V."/>
            <person name="Holt S."/>
            <person name="Cochrane G."/>
            <person name="Meng A."/>
            <person name="Brown T."/>
            <person name="Cohen L."/>
        </authorList>
    </citation>
    <scope>NUCLEOTIDE SEQUENCE</scope>
    <source>
        <strain evidence="9">CCMP826</strain>
    </source>
</reference>
<evidence type="ECO:0000256" key="6">
    <source>
        <dbReference type="ARBA" id="ARBA00023136"/>
    </source>
</evidence>
<keyword evidence="5 7" id="KW-1133">Transmembrane helix</keyword>
<dbReference type="InterPro" id="IPR000390">
    <property type="entry name" value="Small_drug/metabolite_transptr"/>
</dbReference>
<proteinExistence type="predicted"/>
<dbReference type="GO" id="GO:0022857">
    <property type="term" value="F:transmembrane transporter activity"/>
    <property type="evidence" value="ECO:0007669"/>
    <property type="project" value="InterPro"/>
</dbReference>
<sequence length="231" mass="24409">MSMNNKNSRLLALLLLLSSVSLATPKLLSKATMRMQSMKMFGTSDRAHGKISLCHPSALVMCPMKKYEYTSFSERPHASLAAVNLISRGGASAPAEVEGVLANVAAASFSALTNASTWIGGTRLRCWVILMTAIVIEIFATTLTKVASDSSDPMKMTFAMSLYLMSLLSFAASLAQIDVSIAYAVWSAFGTALVSVAGMTLFGETCDLIKIGSISLIILGVIGLNLSDGGH</sequence>
<evidence type="ECO:0000256" key="7">
    <source>
        <dbReference type="SAM" id="Phobius"/>
    </source>
</evidence>
<dbReference type="InterPro" id="IPR045324">
    <property type="entry name" value="Small_multidrug_res"/>
</dbReference>
<dbReference type="AlphaFoldDB" id="A0A7S2GYZ3"/>
<dbReference type="GO" id="GO:0005886">
    <property type="term" value="C:plasma membrane"/>
    <property type="evidence" value="ECO:0007669"/>
    <property type="project" value="UniProtKB-SubCell"/>
</dbReference>
<feature type="transmembrane region" description="Helical" evidence="7">
    <location>
        <begin position="127"/>
        <end position="144"/>
    </location>
</feature>
<dbReference type="PANTHER" id="PTHR30561:SF1">
    <property type="entry name" value="MULTIDRUG TRANSPORTER EMRE"/>
    <property type="match status" value="1"/>
</dbReference>
<feature type="signal peptide" evidence="8">
    <location>
        <begin position="1"/>
        <end position="23"/>
    </location>
</feature>
<dbReference type="SUPFAM" id="SSF103481">
    <property type="entry name" value="Multidrug resistance efflux transporter EmrE"/>
    <property type="match status" value="1"/>
</dbReference>
<evidence type="ECO:0000256" key="1">
    <source>
        <dbReference type="ARBA" id="ARBA00004651"/>
    </source>
</evidence>
<feature type="transmembrane region" description="Helical" evidence="7">
    <location>
        <begin position="181"/>
        <end position="201"/>
    </location>
</feature>
<dbReference type="EMBL" id="HBGV01003961">
    <property type="protein sequence ID" value="CAD9475690.1"/>
    <property type="molecule type" value="Transcribed_RNA"/>
</dbReference>
<evidence type="ECO:0000256" key="8">
    <source>
        <dbReference type="SAM" id="SignalP"/>
    </source>
</evidence>